<comment type="caution">
    <text evidence="1">The sequence shown here is derived from an EMBL/GenBank/DDBJ whole genome shotgun (WGS) entry which is preliminary data.</text>
</comment>
<reference evidence="1 2" key="1">
    <citation type="submission" date="2017-10" db="EMBL/GenBank/DDBJ databases">
        <title>Sequencing the genomes of 1000 actinobacteria strains.</title>
        <authorList>
            <person name="Klenk H.-P."/>
        </authorList>
    </citation>
    <scope>NUCLEOTIDE SEQUENCE [LARGE SCALE GENOMIC DNA]</scope>
    <source>
        <strain evidence="1 2">DSM 21801</strain>
    </source>
</reference>
<keyword evidence="2" id="KW-1185">Reference proteome</keyword>
<dbReference type="AlphaFoldDB" id="A0A2A9D0G9"/>
<sequence length="57" mass="6156">MSTATVPTTDVHDEAIALVREAVNAYLPVARARRGAMDTTTWTQVVNEVRDVVAATN</sequence>
<dbReference type="Proteomes" id="UP000224915">
    <property type="component" value="Unassembled WGS sequence"/>
</dbReference>
<organism evidence="1 2">
    <name type="scientific">Serinibacter salmoneus</name>
    <dbReference type="NCBI Taxonomy" id="556530"/>
    <lineage>
        <taxon>Bacteria</taxon>
        <taxon>Bacillati</taxon>
        <taxon>Actinomycetota</taxon>
        <taxon>Actinomycetes</taxon>
        <taxon>Micrococcales</taxon>
        <taxon>Beutenbergiaceae</taxon>
        <taxon>Serinibacter</taxon>
    </lineage>
</organism>
<evidence type="ECO:0000313" key="1">
    <source>
        <dbReference type="EMBL" id="PFG20143.1"/>
    </source>
</evidence>
<dbReference type="EMBL" id="PDJD01000001">
    <property type="protein sequence ID" value="PFG20143.1"/>
    <property type="molecule type" value="Genomic_DNA"/>
</dbReference>
<accession>A0A2A9D0G9</accession>
<proteinExistence type="predicted"/>
<protein>
    <submittedName>
        <fullName evidence="1">Uncharacterized protein</fullName>
    </submittedName>
</protein>
<name>A0A2A9D0G9_9MICO</name>
<evidence type="ECO:0000313" key="2">
    <source>
        <dbReference type="Proteomes" id="UP000224915"/>
    </source>
</evidence>
<dbReference type="RefSeq" id="WP_169925916.1">
    <property type="nucleotide sequence ID" value="NZ_PDJD01000001.1"/>
</dbReference>
<gene>
    <name evidence="1" type="ORF">ATL40_1730</name>
</gene>